<dbReference type="Gene3D" id="3.40.50.10780">
    <property type="entry name" value="Dipeptide transport protein"/>
    <property type="match status" value="1"/>
</dbReference>
<dbReference type="Proteomes" id="UP000184076">
    <property type="component" value="Unassembled WGS sequence"/>
</dbReference>
<dbReference type="SUPFAM" id="SSF63992">
    <property type="entry name" value="Dipeptide transport protein"/>
    <property type="match status" value="1"/>
</dbReference>
<keyword evidence="1" id="KW-0645">Protease</keyword>
<organism evidence="1 2">
    <name type="scientific">Desulfacinum infernum DSM 9756</name>
    <dbReference type="NCBI Taxonomy" id="1121391"/>
    <lineage>
        <taxon>Bacteria</taxon>
        <taxon>Pseudomonadati</taxon>
        <taxon>Thermodesulfobacteriota</taxon>
        <taxon>Syntrophobacteria</taxon>
        <taxon>Syntrophobacterales</taxon>
        <taxon>Syntrophobacteraceae</taxon>
        <taxon>Desulfacinum</taxon>
    </lineage>
</organism>
<reference evidence="2" key="1">
    <citation type="submission" date="2016-11" db="EMBL/GenBank/DDBJ databases">
        <authorList>
            <person name="Varghese N."/>
            <person name="Submissions S."/>
        </authorList>
    </citation>
    <scope>NUCLEOTIDE SEQUENCE [LARGE SCALE GENOMIC DNA]</scope>
    <source>
        <strain evidence="2">DSM 9756</strain>
    </source>
</reference>
<proteinExistence type="predicted"/>
<dbReference type="STRING" id="1121391.SAMN02745206_01248"/>
<protein>
    <submittedName>
        <fullName evidence="1">D-aminopeptidase</fullName>
    </submittedName>
</protein>
<dbReference type="GO" id="GO:0004177">
    <property type="term" value="F:aminopeptidase activity"/>
    <property type="evidence" value="ECO:0007669"/>
    <property type="project" value="UniProtKB-KW"/>
</dbReference>
<evidence type="ECO:0000313" key="1">
    <source>
        <dbReference type="EMBL" id="SHF04646.1"/>
    </source>
</evidence>
<evidence type="ECO:0000313" key="2">
    <source>
        <dbReference type="Proteomes" id="UP000184076"/>
    </source>
</evidence>
<sequence>MRGVKCVPLSDGEEGKIPVKSVLIMADIEGGIEICEKEQCKPGTAAWKAARHAITADVRAAAQGALRAGARRVWVRDMHGPGYNILPEELPPGVRCVRGQHLKPIRLIGKLPEADMAVFIGWHAAPDQKGSFSPHIFHKKIRWVRINGRPVTEVELFAGVLGEHGVPVCFVSAEDCVLERVEKTLPWIEPFPVPKQALPKAEAEKLRRLLEDRVAETLARGARAGRLLFGRHRLEALVDGRRIAWTADRMEETYTRLADLAFFDGYPSPVRPLLIRAYVHGSRLGLRLL</sequence>
<keyword evidence="1" id="KW-0378">Hydrolase</keyword>
<dbReference type="OrthoDB" id="5413224at2"/>
<accession>A0A1M4YGR8</accession>
<dbReference type="InterPro" id="IPR007035">
    <property type="entry name" value="Peptidase_M55"/>
</dbReference>
<gene>
    <name evidence="1" type="ORF">SAMN02745206_01248</name>
</gene>
<dbReference type="Pfam" id="PF04951">
    <property type="entry name" value="Peptidase_M55"/>
    <property type="match status" value="1"/>
</dbReference>
<dbReference type="InterPro" id="IPR027476">
    <property type="entry name" value="DppA_N"/>
</dbReference>
<keyword evidence="2" id="KW-1185">Reference proteome</keyword>
<dbReference type="InterPro" id="IPR036177">
    <property type="entry name" value="Peptidase_M55_sf"/>
</dbReference>
<dbReference type="EMBL" id="FQVB01000010">
    <property type="protein sequence ID" value="SHF04646.1"/>
    <property type="molecule type" value="Genomic_DNA"/>
</dbReference>
<keyword evidence="1" id="KW-0031">Aminopeptidase</keyword>
<dbReference type="AlphaFoldDB" id="A0A1M4YGR8"/>
<name>A0A1M4YGR8_9BACT</name>